<sequence>MSAAVSAFQVPGYECTIGFHTDRTFPMRRFNVEQGCSYFVEFIMKVQKAVASVVTLFSTKQSRFPDVSGGDASGSRAA</sequence>
<dbReference type="AlphaFoldDB" id="A0A969PMQ4"/>
<gene>
    <name evidence="1" type="ORF">HCN83_05450</name>
</gene>
<comment type="caution">
    <text evidence="1">The sequence shown here is derived from an EMBL/GenBank/DDBJ whole genome shotgun (WGS) entry which is preliminary data.</text>
</comment>
<name>A0A969PMQ4_9BACI</name>
<keyword evidence="2" id="KW-1185">Reference proteome</keyword>
<evidence type="ECO:0000313" key="1">
    <source>
        <dbReference type="EMBL" id="NJP37031.1"/>
    </source>
</evidence>
<proteinExistence type="predicted"/>
<organism evidence="1 2">
    <name type="scientific">Alkalicoccus luteus</name>
    <dbReference type="NCBI Taxonomy" id="1237094"/>
    <lineage>
        <taxon>Bacteria</taxon>
        <taxon>Bacillati</taxon>
        <taxon>Bacillota</taxon>
        <taxon>Bacilli</taxon>
        <taxon>Bacillales</taxon>
        <taxon>Bacillaceae</taxon>
        <taxon>Alkalicoccus</taxon>
    </lineage>
</organism>
<evidence type="ECO:0000313" key="2">
    <source>
        <dbReference type="Proteomes" id="UP000752012"/>
    </source>
</evidence>
<dbReference type="EMBL" id="JAATHJ010000005">
    <property type="protein sequence ID" value="NJP37031.1"/>
    <property type="molecule type" value="Genomic_DNA"/>
</dbReference>
<protein>
    <submittedName>
        <fullName evidence="1">Uncharacterized protein</fullName>
    </submittedName>
</protein>
<reference evidence="1 2" key="1">
    <citation type="submission" date="2020-03" db="EMBL/GenBank/DDBJ databases">
        <title>Assessment of the enzymatic potential of alkaline-tolerant lipase obtained from Bacillus luteus H11 (technogenic soil) for the bioremediation of saline soils contaminated with petroleum substances.</title>
        <authorList>
            <person name="Kalwasinska A."/>
        </authorList>
    </citation>
    <scope>NUCLEOTIDE SEQUENCE [LARGE SCALE GENOMIC DNA]</scope>
    <source>
        <strain evidence="1 2">H11</strain>
    </source>
</reference>
<dbReference type="Proteomes" id="UP000752012">
    <property type="component" value="Unassembled WGS sequence"/>
</dbReference>
<accession>A0A969PMQ4</accession>